<protein>
    <recommendedName>
        <fullName evidence="4">Lipoprotein</fullName>
    </recommendedName>
</protein>
<dbReference type="Proteomes" id="UP000034682">
    <property type="component" value="Unassembled WGS sequence"/>
</dbReference>
<evidence type="ECO:0008006" key="4">
    <source>
        <dbReference type="Google" id="ProtNLM"/>
    </source>
</evidence>
<reference evidence="2 3" key="1">
    <citation type="journal article" date="2015" name="Nature">
        <title>rRNA introns, odd ribosomes, and small enigmatic genomes across a large radiation of phyla.</title>
        <authorList>
            <person name="Brown C.T."/>
            <person name="Hug L.A."/>
            <person name="Thomas B.C."/>
            <person name="Sharon I."/>
            <person name="Castelle C.J."/>
            <person name="Singh A."/>
            <person name="Wilkins M.J."/>
            <person name="Williams K.H."/>
            <person name="Banfield J.F."/>
        </authorList>
    </citation>
    <scope>NUCLEOTIDE SEQUENCE [LARGE SCALE GENOMIC DNA]</scope>
</reference>
<name>A0A0G1T5U6_9BACT</name>
<feature type="signal peptide" evidence="1">
    <location>
        <begin position="1"/>
        <end position="23"/>
    </location>
</feature>
<organism evidence="2 3">
    <name type="scientific">Candidatus Giovannonibacteria bacterium GW2011_GWB1_47_6b</name>
    <dbReference type="NCBI Taxonomy" id="1618655"/>
    <lineage>
        <taxon>Bacteria</taxon>
        <taxon>Candidatus Giovannoniibacteriota</taxon>
    </lineage>
</organism>
<evidence type="ECO:0000256" key="1">
    <source>
        <dbReference type="SAM" id="SignalP"/>
    </source>
</evidence>
<dbReference type="AlphaFoldDB" id="A0A0G1T5U6"/>
<sequence length="192" mass="21514">MARIARVLSVVALAFFASCSGSALVGSANRDGAKIEAPKEVPKQEVKEDFANLPLDASSPVPYVSIEDGLVIFTTGYFHNRSYGSTHVVVLLDRDDCSVMKSGSQVYTSLLVFGQADAQRVYAYDKRDPHGAIDAINSNHYGKVRIVTATEDDYRIWKEWLDGLKKKCRQYKCAQEEEFNKKYKKRVLPPKE</sequence>
<dbReference type="PROSITE" id="PS51257">
    <property type="entry name" value="PROKAR_LIPOPROTEIN"/>
    <property type="match status" value="1"/>
</dbReference>
<proteinExistence type="predicted"/>
<comment type="caution">
    <text evidence="2">The sequence shown here is derived from an EMBL/GenBank/DDBJ whole genome shotgun (WGS) entry which is preliminary data.</text>
</comment>
<accession>A0A0G1T5U6</accession>
<keyword evidence="1" id="KW-0732">Signal</keyword>
<dbReference type="EMBL" id="LCOK01000006">
    <property type="protein sequence ID" value="KKU77146.1"/>
    <property type="molecule type" value="Genomic_DNA"/>
</dbReference>
<gene>
    <name evidence="2" type="ORF">UY02_C0006G0013</name>
</gene>
<evidence type="ECO:0000313" key="2">
    <source>
        <dbReference type="EMBL" id="KKU77146.1"/>
    </source>
</evidence>
<feature type="chain" id="PRO_5002539776" description="Lipoprotein" evidence="1">
    <location>
        <begin position="24"/>
        <end position="192"/>
    </location>
</feature>
<evidence type="ECO:0000313" key="3">
    <source>
        <dbReference type="Proteomes" id="UP000034682"/>
    </source>
</evidence>